<feature type="compositionally biased region" description="Polar residues" evidence="1">
    <location>
        <begin position="23"/>
        <end position="38"/>
    </location>
</feature>
<keyword evidence="3" id="KW-1185">Reference proteome</keyword>
<proteinExistence type="predicted"/>
<gene>
    <name evidence="2" type="ORF">BpHYR1_031889</name>
</gene>
<feature type="compositionally biased region" description="Low complexity" evidence="1">
    <location>
        <begin position="8"/>
        <end position="22"/>
    </location>
</feature>
<dbReference type="Proteomes" id="UP000276133">
    <property type="component" value="Unassembled WGS sequence"/>
</dbReference>
<organism evidence="2 3">
    <name type="scientific">Brachionus plicatilis</name>
    <name type="common">Marine rotifer</name>
    <name type="synonym">Brachionus muelleri</name>
    <dbReference type="NCBI Taxonomy" id="10195"/>
    <lineage>
        <taxon>Eukaryota</taxon>
        <taxon>Metazoa</taxon>
        <taxon>Spiralia</taxon>
        <taxon>Gnathifera</taxon>
        <taxon>Rotifera</taxon>
        <taxon>Eurotatoria</taxon>
        <taxon>Monogononta</taxon>
        <taxon>Pseudotrocha</taxon>
        <taxon>Ploima</taxon>
        <taxon>Brachionidae</taxon>
        <taxon>Brachionus</taxon>
    </lineage>
</organism>
<feature type="region of interest" description="Disordered" evidence="1">
    <location>
        <begin position="1"/>
        <end position="38"/>
    </location>
</feature>
<evidence type="ECO:0000313" key="2">
    <source>
        <dbReference type="EMBL" id="RNA39324.1"/>
    </source>
</evidence>
<dbReference type="EMBL" id="REGN01000760">
    <property type="protein sequence ID" value="RNA39324.1"/>
    <property type="molecule type" value="Genomic_DNA"/>
</dbReference>
<name>A0A3M7SU28_BRAPC</name>
<evidence type="ECO:0000313" key="3">
    <source>
        <dbReference type="Proteomes" id="UP000276133"/>
    </source>
</evidence>
<protein>
    <submittedName>
        <fullName evidence="2">Uncharacterized protein</fullName>
    </submittedName>
</protein>
<comment type="caution">
    <text evidence="2">The sequence shown here is derived from an EMBL/GenBank/DDBJ whole genome shotgun (WGS) entry which is preliminary data.</text>
</comment>
<sequence>MRRKFEINYNSNEQANSNESNQTFSKTTAPKITSPMTSLTSNASNYHLSDDALPINVTFESKENMKEKAKLILKAKPEKKRNIFNFTSQTANEPLTISIELQILDHILKINSTIKINYKFSLKP</sequence>
<reference evidence="2 3" key="1">
    <citation type="journal article" date="2018" name="Sci. Rep.">
        <title>Genomic signatures of local adaptation to the degree of environmental predictability in rotifers.</title>
        <authorList>
            <person name="Franch-Gras L."/>
            <person name="Hahn C."/>
            <person name="Garcia-Roger E.M."/>
            <person name="Carmona M.J."/>
            <person name="Serra M."/>
            <person name="Gomez A."/>
        </authorList>
    </citation>
    <scope>NUCLEOTIDE SEQUENCE [LARGE SCALE GENOMIC DNA]</scope>
    <source>
        <strain evidence="2">HYR1</strain>
    </source>
</reference>
<dbReference type="AlphaFoldDB" id="A0A3M7SU28"/>
<evidence type="ECO:0000256" key="1">
    <source>
        <dbReference type="SAM" id="MobiDB-lite"/>
    </source>
</evidence>
<accession>A0A3M7SU28</accession>